<dbReference type="Proteomes" id="UP000247980">
    <property type="component" value="Unassembled WGS sequence"/>
</dbReference>
<dbReference type="InterPro" id="IPR003439">
    <property type="entry name" value="ABC_transporter-like_ATP-bd"/>
</dbReference>
<name>A0A2V5ISI8_9MICC</name>
<keyword evidence="4 6" id="KW-0067">ATP-binding</keyword>
<dbReference type="GO" id="GO:0016887">
    <property type="term" value="F:ATP hydrolysis activity"/>
    <property type="evidence" value="ECO:0007669"/>
    <property type="project" value="InterPro"/>
</dbReference>
<comment type="caution">
    <text evidence="6">The sequence shown here is derived from an EMBL/GenBank/DDBJ whole genome shotgun (WGS) entry which is preliminary data.</text>
</comment>
<evidence type="ECO:0000256" key="1">
    <source>
        <dbReference type="ARBA" id="ARBA00005417"/>
    </source>
</evidence>
<dbReference type="GO" id="GO:0055085">
    <property type="term" value="P:transmembrane transport"/>
    <property type="evidence" value="ECO:0007669"/>
    <property type="project" value="UniProtKB-ARBA"/>
</dbReference>
<dbReference type="Gene3D" id="3.40.50.300">
    <property type="entry name" value="P-loop containing nucleotide triphosphate hydrolases"/>
    <property type="match status" value="2"/>
</dbReference>
<evidence type="ECO:0000313" key="6">
    <source>
        <dbReference type="EMBL" id="PYI37184.1"/>
    </source>
</evidence>
<feature type="domain" description="ABC transporter" evidence="5">
    <location>
        <begin position="271"/>
        <end position="501"/>
    </location>
</feature>
<evidence type="ECO:0000256" key="3">
    <source>
        <dbReference type="ARBA" id="ARBA00022741"/>
    </source>
</evidence>
<proteinExistence type="inferred from homology"/>
<dbReference type="InterPro" id="IPR003593">
    <property type="entry name" value="AAA+_ATPase"/>
</dbReference>
<dbReference type="PANTHER" id="PTHR43776">
    <property type="entry name" value="TRANSPORT ATP-BINDING PROTEIN"/>
    <property type="match status" value="1"/>
</dbReference>
<accession>A0A2V5ISI8</accession>
<evidence type="ECO:0000259" key="5">
    <source>
        <dbReference type="PROSITE" id="PS50893"/>
    </source>
</evidence>
<gene>
    <name evidence="6" type="ORF">CVS30_16725</name>
</gene>
<dbReference type="CDD" id="cd03257">
    <property type="entry name" value="ABC_NikE_OppD_transporters"/>
    <property type="match status" value="1"/>
</dbReference>
<dbReference type="PROSITE" id="PS50893">
    <property type="entry name" value="ABC_TRANSPORTER_2"/>
    <property type="match status" value="2"/>
</dbReference>
<keyword evidence="2" id="KW-0813">Transport</keyword>
<sequence length="505" mass="54133">MSNKGLKIASLTVHMVSGEMILDDVNLAVAPGELVAVVGRSGSGKTMVTRAILGLLPRGLNATGSIHLDGRDLTALNDREMDSVRGARIGMLFQQPKRVLNPRMSVGNQVREGLRARGRSNRTHESSEVRRLLAEVGLKDPARVAKLRSEQLSGGMAQRVMMAIAIAASPSILLADEPTSSLDSILKAQTLQLIRQEQRARGLGVLLITHDLGSVSQIADRVVVLDGGRVIEEGATESLLAAPIHPITRELIAASTPTAAAGKPFEGEVLARLQNVGRTFSPRRNPTIALSNVDLVIRRGEVLGVLGHSGSGKSTFARLLARMDRPDSGTVTLSADAATPTATQIILQEPFASFDPSLILRESLRAPLHRSDRDSADALVDAAVNDVGLDPQLLERMPSGCSGGQLQRLAIARALLVNPLMLICDESTSALDTVAQRHILDLLLRLREERGITLVVISHDIEVIRYVSNTVAVFYDTELVEHAPADVFFSSARHKHSRDLIGAAG</sequence>
<dbReference type="PROSITE" id="PS00211">
    <property type="entry name" value="ABC_TRANSPORTER_1"/>
    <property type="match status" value="2"/>
</dbReference>
<evidence type="ECO:0000256" key="4">
    <source>
        <dbReference type="ARBA" id="ARBA00022840"/>
    </source>
</evidence>
<dbReference type="Pfam" id="PF00005">
    <property type="entry name" value="ABC_tran"/>
    <property type="match status" value="2"/>
</dbReference>
<dbReference type="GO" id="GO:0005524">
    <property type="term" value="F:ATP binding"/>
    <property type="evidence" value="ECO:0007669"/>
    <property type="project" value="UniProtKB-KW"/>
</dbReference>
<dbReference type="AlphaFoldDB" id="A0A2V5ISI8"/>
<dbReference type="OrthoDB" id="4008250at2"/>
<feature type="domain" description="ABC transporter" evidence="5">
    <location>
        <begin position="6"/>
        <end position="252"/>
    </location>
</feature>
<dbReference type="EMBL" id="QJVC01000027">
    <property type="protein sequence ID" value="PYI37184.1"/>
    <property type="molecule type" value="Genomic_DNA"/>
</dbReference>
<keyword evidence="3" id="KW-0547">Nucleotide-binding</keyword>
<dbReference type="InterPro" id="IPR027417">
    <property type="entry name" value="P-loop_NTPase"/>
</dbReference>
<dbReference type="SMART" id="SM00382">
    <property type="entry name" value="AAA"/>
    <property type="match status" value="2"/>
</dbReference>
<organism evidence="6 7">
    <name type="scientific">Arthrobacter psychrolactophilus</name>
    <dbReference type="NCBI Taxonomy" id="92442"/>
    <lineage>
        <taxon>Bacteria</taxon>
        <taxon>Bacillati</taxon>
        <taxon>Actinomycetota</taxon>
        <taxon>Actinomycetes</taxon>
        <taxon>Micrococcales</taxon>
        <taxon>Micrococcaceae</taxon>
        <taxon>Arthrobacter</taxon>
    </lineage>
</organism>
<reference evidence="6 7" key="1">
    <citation type="submission" date="2018-05" db="EMBL/GenBank/DDBJ databases">
        <title>Genetic diversity of glacier-inhabiting Cryobacterium bacteria in China and description of Cryobacterium mengkeensis sp. nov. and Arthrobacter glacialis sp. nov.</title>
        <authorList>
            <person name="Liu Q."/>
            <person name="Xin Y.-H."/>
        </authorList>
    </citation>
    <scope>NUCLEOTIDE SEQUENCE [LARGE SCALE GENOMIC DNA]</scope>
    <source>
        <strain evidence="6 7">B7</strain>
    </source>
</reference>
<keyword evidence="7" id="KW-1185">Reference proteome</keyword>
<evidence type="ECO:0000313" key="7">
    <source>
        <dbReference type="Proteomes" id="UP000247980"/>
    </source>
</evidence>
<dbReference type="InterPro" id="IPR050319">
    <property type="entry name" value="ABC_transp_ATP-bind"/>
</dbReference>
<comment type="similarity">
    <text evidence="1">Belongs to the ABC transporter superfamily.</text>
</comment>
<dbReference type="SUPFAM" id="SSF52540">
    <property type="entry name" value="P-loop containing nucleoside triphosphate hydrolases"/>
    <property type="match status" value="2"/>
</dbReference>
<dbReference type="InterPro" id="IPR017871">
    <property type="entry name" value="ABC_transporter-like_CS"/>
</dbReference>
<dbReference type="PANTHER" id="PTHR43776:SF7">
    <property type="entry name" value="D,D-DIPEPTIDE TRANSPORT ATP-BINDING PROTEIN DDPF-RELATED"/>
    <property type="match status" value="1"/>
</dbReference>
<protein>
    <submittedName>
        <fullName evidence="6">ABC transporter ATP-binding protein</fullName>
    </submittedName>
</protein>
<evidence type="ECO:0000256" key="2">
    <source>
        <dbReference type="ARBA" id="ARBA00022448"/>
    </source>
</evidence>